<dbReference type="RefSeq" id="XP_008485684.2">
    <property type="nucleotide sequence ID" value="XM_008487462.2"/>
</dbReference>
<keyword evidence="4" id="KW-1185">Reference proteome</keyword>
<dbReference type="GeneID" id="103522360"/>
<protein>
    <submittedName>
        <fullName evidence="5">Aldehyde dehydrogenase, dimeric NADP-preferring</fullName>
    </submittedName>
</protein>
<dbReference type="PaxDb" id="121845-A0A1S3DPX8"/>
<comment type="similarity">
    <text evidence="1">Belongs to the aldehyde dehydrogenase family.</text>
</comment>
<dbReference type="KEGG" id="dci:103522360"/>
<dbReference type="AlphaFoldDB" id="A0A1S3DPX8"/>
<dbReference type="GO" id="GO:0005737">
    <property type="term" value="C:cytoplasm"/>
    <property type="evidence" value="ECO:0007669"/>
    <property type="project" value="TreeGrafter"/>
</dbReference>
<dbReference type="InterPro" id="IPR015590">
    <property type="entry name" value="Aldehyde_DH_dom"/>
</dbReference>
<dbReference type="SUPFAM" id="SSF53720">
    <property type="entry name" value="ALDH-like"/>
    <property type="match status" value="1"/>
</dbReference>
<feature type="non-terminal residue" evidence="5">
    <location>
        <position position="197"/>
    </location>
</feature>
<dbReference type="PANTHER" id="PTHR43570">
    <property type="entry name" value="ALDEHYDE DEHYDROGENASE"/>
    <property type="match status" value="1"/>
</dbReference>
<feature type="non-terminal residue" evidence="5">
    <location>
        <position position="1"/>
    </location>
</feature>
<name>A0A1S3DPX8_DIACI</name>
<evidence type="ECO:0000256" key="1">
    <source>
        <dbReference type="ARBA" id="ARBA00009986"/>
    </source>
</evidence>
<dbReference type="InterPro" id="IPR012394">
    <property type="entry name" value="Aldehyde_DH_NAD(P)"/>
</dbReference>
<evidence type="ECO:0000313" key="5">
    <source>
        <dbReference type="RefSeq" id="XP_008485684.2"/>
    </source>
</evidence>
<organism evidence="4 5">
    <name type="scientific">Diaphorina citri</name>
    <name type="common">Asian citrus psyllid</name>
    <dbReference type="NCBI Taxonomy" id="121845"/>
    <lineage>
        <taxon>Eukaryota</taxon>
        <taxon>Metazoa</taxon>
        <taxon>Ecdysozoa</taxon>
        <taxon>Arthropoda</taxon>
        <taxon>Hexapoda</taxon>
        <taxon>Insecta</taxon>
        <taxon>Pterygota</taxon>
        <taxon>Neoptera</taxon>
        <taxon>Paraneoptera</taxon>
        <taxon>Hemiptera</taxon>
        <taxon>Sternorrhyncha</taxon>
        <taxon>Psylloidea</taxon>
        <taxon>Psyllidae</taxon>
        <taxon>Diaphorininae</taxon>
        <taxon>Diaphorina</taxon>
    </lineage>
</organism>
<evidence type="ECO:0000256" key="2">
    <source>
        <dbReference type="ARBA" id="ARBA00023002"/>
    </source>
</evidence>
<dbReference type="Proteomes" id="UP000079169">
    <property type="component" value="Unplaced"/>
</dbReference>
<sequence>PLYIDSSVNIELAVRRFLWGKCINAGQTCIAPDYILCSRQVQAQILNQAKAVLDSWYTEQVQGSKHYCRIVSDKHFQRLKSLVHSSGTIALGGDMDASDRFISPTILVDVKPTDPIMGEEIFGPILPIINVESAFEAIQFINARPKPLTLYLFSSNAQVQELFIHQTHSGSMCINDTVMHYAGECTLYSFPLAECTP</sequence>
<reference evidence="5" key="1">
    <citation type="submission" date="2025-08" db="UniProtKB">
        <authorList>
            <consortium name="RefSeq"/>
        </authorList>
    </citation>
    <scope>IDENTIFICATION</scope>
</reference>
<dbReference type="FunFam" id="3.40.309.10:FF:000003">
    <property type="entry name" value="Aldehyde dehydrogenase"/>
    <property type="match status" value="1"/>
</dbReference>
<dbReference type="STRING" id="121845.A0A1S3DPX8"/>
<dbReference type="InterPro" id="IPR016161">
    <property type="entry name" value="Ald_DH/histidinol_DH"/>
</dbReference>
<gene>
    <name evidence="5" type="primary">LOC103522360</name>
</gene>
<proteinExistence type="inferred from homology"/>
<keyword evidence="2" id="KW-0560">Oxidoreductase</keyword>
<dbReference type="Gene3D" id="3.40.309.10">
    <property type="entry name" value="Aldehyde Dehydrogenase, Chain A, domain 2"/>
    <property type="match status" value="1"/>
</dbReference>
<dbReference type="GO" id="GO:0006081">
    <property type="term" value="P:aldehyde metabolic process"/>
    <property type="evidence" value="ECO:0007669"/>
    <property type="project" value="InterPro"/>
</dbReference>
<accession>A0A1S3DPX8</accession>
<feature type="domain" description="Aldehyde dehydrogenase" evidence="3">
    <location>
        <begin position="1"/>
        <end position="179"/>
    </location>
</feature>
<dbReference type="PANTHER" id="PTHR43570:SF16">
    <property type="entry name" value="ALDEHYDE DEHYDROGENASE TYPE III, ISOFORM Q"/>
    <property type="match status" value="1"/>
</dbReference>
<evidence type="ECO:0000259" key="3">
    <source>
        <dbReference type="Pfam" id="PF00171"/>
    </source>
</evidence>
<evidence type="ECO:0000313" key="4">
    <source>
        <dbReference type="Proteomes" id="UP000079169"/>
    </source>
</evidence>
<dbReference type="GO" id="GO:0004029">
    <property type="term" value="F:aldehyde dehydrogenase (NAD+) activity"/>
    <property type="evidence" value="ECO:0007669"/>
    <property type="project" value="TreeGrafter"/>
</dbReference>
<dbReference type="Pfam" id="PF00171">
    <property type="entry name" value="Aldedh"/>
    <property type="match status" value="1"/>
</dbReference>
<dbReference type="InterPro" id="IPR016163">
    <property type="entry name" value="Ald_DH_C"/>
</dbReference>